<name>A0A1H1ZQS5_9ACTN</name>
<feature type="region of interest" description="Disordered" evidence="1">
    <location>
        <begin position="39"/>
        <end position="70"/>
    </location>
</feature>
<protein>
    <recommendedName>
        <fullName evidence="5">Lipoprotein</fullName>
    </recommendedName>
</protein>
<keyword evidence="2" id="KW-0732">Signal</keyword>
<gene>
    <name evidence="3" type="ORF">SAMN04488543_3939</name>
</gene>
<feature type="compositionally biased region" description="Low complexity" evidence="1">
    <location>
        <begin position="53"/>
        <end position="70"/>
    </location>
</feature>
<evidence type="ECO:0000313" key="3">
    <source>
        <dbReference type="EMBL" id="SDT36000.1"/>
    </source>
</evidence>
<accession>A0A1H1ZQS5</accession>
<sequence length="151" mass="15816">MRTERHSRRGPGAAGGTGTRRGTCAAALAGLLLGLVPACATPPADGEPHRPASRSARPSPEPATAGASAAAWVDRCVQQVRYWVQEIDDHPDHSDDYQEMGLSDAAYGALHDVLRDQRSSGGDASPSVRVVRSACRARAPTPAGQQGPGWR</sequence>
<evidence type="ECO:0000256" key="2">
    <source>
        <dbReference type="SAM" id="SignalP"/>
    </source>
</evidence>
<dbReference type="EMBL" id="LT629749">
    <property type="protein sequence ID" value="SDT36000.1"/>
    <property type="molecule type" value="Genomic_DNA"/>
</dbReference>
<dbReference type="OrthoDB" id="3697710at2"/>
<feature type="chain" id="PRO_5009267978" description="Lipoprotein" evidence="2">
    <location>
        <begin position="41"/>
        <end position="151"/>
    </location>
</feature>
<dbReference type="AlphaFoldDB" id="A0A1H1ZQS5"/>
<evidence type="ECO:0000313" key="4">
    <source>
        <dbReference type="Proteomes" id="UP000199092"/>
    </source>
</evidence>
<proteinExistence type="predicted"/>
<feature type="region of interest" description="Disordered" evidence="1">
    <location>
        <begin position="1"/>
        <end position="21"/>
    </location>
</feature>
<evidence type="ECO:0000256" key="1">
    <source>
        <dbReference type="SAM" id="MobiDB-lite"/>
    </source>
</evidence>
<dbReference type="Proteomes" id="UP000199092">
    <property type="component" value="Chromosome I"/>
</dbReference>
<organism evidence="3 4">
    <name type="scientific">Friedmanniella luteola</name>
    <dbReference type="NCBI Taxonomy" id="546871"/>
    <lineage>
        <taxon>Bacteria</taxon>
        <taxon>Bacillati</taxon>
        <taxon>Actinomycetota</taxon>
        <taxon>Actinomycetes</taxon>
        <taxon>Propionibacteriales</taxon>
        <taxon>Nocardioidaceae</taxon>
        <taxon>Friedmanniella</taxon>
    </lineage>
</organism>
<reference evidence="3 4" key="1">
    <citation type="submission" date="2016-10" db="EMBL/GenBank/DDBJ databases">
        <authorList>
            <person name="de Groot N.N."/>
        </authorList>
    </citation>
    <scope>NUCLEOTIDE SEQUENCE [LARGE SCALE GENOMIC DNA]</scope>
    <source>
        <strain evidence="3 4">DSM 21741</strain>
    </source>
</reference>
<keyword evidence="4" id="KW-1185">Reference proteome</keyword>
<dbReference type="STRING" id="546871.SAMN04488543_3939"/>
<dbReference type="RefSeq" id="WP_091415129.1">
    <property type="nucleotide sequence ID" value="NZ_LT629749.1"/>
</dbReference>
<evidence type="ECO:0008006" key="5">
    <source>
        <dbReference type="Google" id="ProtNLM"/>
    </source>
</evidence>
<feature type="signal peptide" evidence="2">
    <location>
        <begin position="1"/>
        <end position="40"/>
    </location>
</feature>